<evidence type="ECO:0000256" key="5">
    <source>
        <dbReference type="ARBA" id="ARBA00022840"/>
    </source>
</evidence>
<organism evidence="9 10">
    <name type="scientific">Microbacterium ginsengiterrae</name>
    <dbReference type="NCBI Taxonomy" id="546115"/>
    <lineage>
        <taxon>Bacteria</taxon>
        <taxon>Bacillati</taxon>
        <taxon>Actinomycetota</taxon>
        <taxon>Actinomycetes</taxon>
        <taxon>Micrococcales</taxon>
        <taxon>Microbacteriaceae</taxon>
        <taxon>Microbacterium</taxon>
    </lineage>
</organism>
<dbReference type="EC" id="2.7.1.5" evidence="9"/>
<feature type="domain" description="Carbohydrate kinase FGGY N-terminal" evidence="7">
    <location>
        <begin position="15"/>
        <end position="248"/>
    </location>
</feature>
<gene>
    <name evidence="9" type="ORF">HD600_001697</name>
</gene>
<evidence type="ECO:0000259" key="7">
    <source>
        <dbReference type="Pfam" id="PF00370"/>
    </source>
</evidence>
<dbReference type="SUPFAM" id="SSF53067">
    <property type="entry name" value="Actin-like ATPase domain"/>
    <property type="match status" value="2"/>
</dbReference>
<feature type="domain" description="Carbohydrate kinase FGGY C-terminal" evidence="8">
    <location>
        <begin position="260"/>
        <end position="451"/>
    </location>
</feature>
<sequence>MARRRPSRMNPSFAALDFGATSGRVIIGELESGRVRMREAGRFANSPVTIGGRMHWDVLSLWDSAITHLRDAVRADRGLLSVATDTWGVDYGLFRRGRMLSNPVHYRDERTLEQVDRVHARVAAAEIYAIAGTHSLPINTIYQLASDASEGAIECADTALLMPDLFTYWLSGERIAERTIASTTSLMNARTGEWDARLLQAAETDATLLPPIVPPGTSLGAATAEVAEAIGTSVEVVAVGAHDTASAVAAIPMTGEGSAFVSCGTWGLVGVERDEPVLTERSRTAGFTNESGIDGRHLLMRNGMGLWMLSESIRLWETERGPVDLLSLLAAAGTVDRRLAVVDVDDPVFQTPGDMPARIAAWCAERGLPMPVGMAETARCIIDSLAQSFADAALESTSLTGQTLARIHIVGGGSRNALLCQQLAARAGVPVFAGADESTALGNILVQARAMGELSGTLDDLRAVAARTVAPKRYAPR</sequence>
<dbReference type="InterPro" id="IPR013449">
    <property type="entry name" value="Rhamnulokinase"/>
</dbReference>
<dbReference type="Pfam" id="PF02782">
    <property type="entry name" value="FGGY_C"/>
    <property type="match status" value="1"/>
</dbReference>
<keyword evidence="3" id="KW-0547">Nucleotide-binding</keyword>
<dbReference type="GO" id="GO:0019301">
    <property type="term" value="P:rhamnose catabolic process"/>
    <property type="evidence" value="ECO:0007669"/>
    <property type="project" value="InterPro"/>
</dbReference>
<evidence type="ECO:0000313" key="10">
    <source>
        <dbReference type="Proteomes" id="UP000517712"/>
    </source>
</evidence>
<evidence type="ECO:0000256" key="4">
    <source>
        <dbReference type="ARBA" id="ARBA00022777"/>
    </source>
</evidence>
<dbReference type="InterPro" id="IPR018484">
    <property type="entry name" value="FGGY_N"/>
</dbReference>
<dbReference type="Pfam" id="PF00370">
    <property type="entry name" value="FGGY_N"/>
    <property type="match status" value="1"/>
</dbReference>
<proteinExistence type="inferred from homology"/>
<dbReference type="Proteomes" id="UP000517712">
    <property type="component" value="Unassembled WGS sequence"/>
</dbReference>
<dbReference type="GO" id="GO:0005524">
    <property type="term" value="F:ATP binding"/>
    <property type="evidence" value="ECO:0007669"/>
    <property type="project" value="UniProtKB-KW"/>
</dbReference>
<accession>A0A7W9FBI3</accession>
<dbReference type="RefSeq" id="WP_241731651.1">
    <property type="nucleotide sequence ID" value="NZ_BAAAPG010000001.1"/>
</dbReference>
<dbReference type="EMBL" id="JACHMU010000001">
    <property type="protein sequence ID" value="MBB5743200.1"/>
    <property type="molecule type" value="Genomic_DNA"/>
</dbReference>
<evidence type="ECO:0000259" key="8">
    <source>
        <dbReference type="Pfam" id="PF02782"/>
    </source>
</evidence>
<keyword evidence="2 9" id="KW-0808">Transferase</keyword>
<evidence type="ECO:0000256" key="1">
    <source>
        <dbReference type="ARBA" id="ARBA00009156"/>
    </source>
</evidence>
<evidence type="ECO:0000256" key="3">
    <source>
        <dbReference type="ARBA" id="ARBA00022741"/>
    </source>
</evidence>
<keyword evidence="4 9" id="KW-0418">Kinase</keyword>
<keyword evidence="5" id="KW-0067">ATP-binding</keyword>
<reference evidence="9 10" key="1">
    <citation type="submission" date="2020-08" db="EMBL/GenBank/DDBJ databases">
        <title>Sequencing the genomes of 1000 actinobacteria strains.</title>
        <authorList>
            <person name="Klenk H.-P."/>
        </authorList>
    </citation>
    <scope>NUCLEOTIDE SEQUENCE [LARGE SCALE GENOMIC DNA]</scope>
    <source>
        <strain evidence="9 10">DSM 24823</strain>
    </source>
</reference>
<evidence type="ECO:0000256" key="6">
    <source>
        <dbReference type="ARBA" id="ARBA00023308"/>
    </source>
</evidence>
<comment type="caution">
    <text evidence="9">The sequence shown here is derived from an EMBL/GenBank/DDBJ whole genome shotgun (WGS) entry which is preliminary data.</text>
</comment>
<keyword evidence="6" id="KW-0684">Rhamnose metabolism</keyword>
<dbReference type="Gene3D" id="3.30.420.40">
    <property type="match status" value="2"/>
</dbReference>
<name>A0A7W9FBI3_9MICO</name>
<dbReference type="AlphaFoldDB" id="A0A7W9FBI3"/>
<evidence type="ECO:0000256" key="2">
    <source>
        <dbReference type="ARBA" id="ARBA00022679"/>
    </source>
</evidence>
<dbReference type="GO" id="GO:0008993">
    <property type="term" value="F:rhamnulokinase activity"/>
    <property type="evidence" value="ECO:0007669"/>
    <property type="project" value="UniProtKB-EC"/>
</dbReference>
<dbReference type="InterPro" id="IPR043129">
    <property type="entry name" value="ATPase_NBD"/>
</dbReference>
<dbReference type="InterPro" id="IPR018485">
    <property type="entry name" value="FGGY_C"/>
</dbReference>
<comment type="similarity">
    <text evidence="1">Belongs to the FGGY kinase family.</text>
</comment>
<dbReference type="InterPro" id="IPR050406">
    <property type="entry name" value="FGGY_Carb_Kinase"/>
</dbReference>
<keyword evidence="10" id="KW-1185">Reference proteome</keyword>
<dbReference type="PANTHER" id="PTHR43095:SF2">
    <property type="entry name" value="GLUCONOKINASE"/>
    <property type="match status" value="1"/>
</dbReference>
<protein>
    <submittedName>
        <fullName evidence="9">Rhamnulokinase</fullName>
        <ecNumber evidence="9">2.7.1.5</ecNumber>
    </submittedName>
</protein>
<dbReference type="PANTHER" id="PTHR43095">
    <property type="entry name" value="SUGAR KINASE"/>
    <property type="match status" value="1"/>
</dbReference>
<dbReference type="CDD" id="cd07771">
    <property type="entry name" value="ASKHA_NBD_FGGY_RhaB-like"/>
    <property type="match status" value="1"/>
</dbReference>
<evidence type="ECO:0000313" key="9">
    <source>
        <dbReference type="EMBL" id="MBB5743200.1"/>
    </source>
</evidence>